<accession>A0AAV8FMR9</accession>
<evidence type="ECO:0000256" key="1">
    <source>
        <dbReference type="SAM" id="MobiDB-lite"/>
    </source>
</evidence>
<dbReference type="GO" id="GO:0010112">
    <property type="term" value="P:regulation of systemic acquired resistance"/>
    <property type="evidence" value="ECO:0007669"/>
    <property type="project" value="InterPro"/>
</dbReference>
<dbReference type="AlphaFoldDB" id="A0AAV8FMR9"/>
<feature type="region of interest" description="Disordered" evidence="1">
    <location>
        <begin position="1"/>
        <end position="23"/>
    </location>
</feature>
<gene>
    <name evidence="2" type="ORF">LUZ62_045555</name>
</gene>
<dbReference type="InterPro" id="IPR034577">
    <property type="entry name" value="NIMIN-2"/>
</dbReference>
<comment type="caution">
    <text evidence="2">The sequence shown here is derived from an EMBL/GenBank/DDBJ whole genome shotgun (WGS) entry which is preliminary data.</text>
</comment>
<evidence type="ECO:0000313" key="2">
    <source>
        <dbReference type="EMBL" id="KAJ4794309.1"/>
    </source>
</evidence>
<name>A0AAV8FMR9_9POAL</name>
<feature type="region of interest" description="Disordered" evidence="1">
    <location>
        <begin position="46"/>
        <end position="67"/>
    </location>
</feature>
<dbReference type="EMBL" id="JAMFTS010000002">
    <property type="protein sequence ID" value="KAJ4794309.1"/>
    <property type="molecule type" value="Genomic_DNA"/>
</dbReference>
<feature type="compositionally biased region" description="Basic residues" evidence="1">
    <location>
        <begin position="1"/>
        <end position="11"/>
    </location>
</feature>
<reference evidence="2" key="1">
    <citation type="submission" date="2022-08" db="EMBL/GenBank/DDBJ databases">
        <authorList>
            <person name="Marques A."/>
        </authorList>
    </citation>
    <scope>NUCLEOTIDE SEQUENCE</scope>
    <source>
        <strain evidence="2">RhyPub2mFocal</strain>
        <tissue evidence="2">Leaves</tissue>
    </source>
</reference>
<dbReference type="Proteomes" id="UP001140206">
    <property type="component" value="Chromosome 2"/>
</dbReference>
<dbReference type="PANTHER" id="PTHR35735:SF8">
    <property type="entry name" value="PROTEIN NIM1-INTERACTING 2"/>
    <property type="match status" value="1"/>
</dbReference>
<proteinExistence type="predicted"/>
<evidence type="ECO:0000313" key="3">
    <source>
        <dbReference type="Proteomes" id="UP001140206"/>
    </source>
</evidence>
<dbReference type="PANTHER" id="PTHR35735">
    <property type="entry name" value="PROTEIN NIM1-INTERACTING 2"/>
    <property type="match status" value="1"/>
</dbReference>
<sequence length="118" mass="12973">MDGSKSKRRRTNSGSGSVSGDDVTDAEVEEFYAILRRIFLANNSESKSKSLSLRPVQSPPATWSPSFAPEDFKLQVQVRKDKDERQRPVPVAVAVRRLLDLNADPEPDDSEVSAPTSG</sequence>
<organism evidence="2 3">
    <name type="scientific">Rhynchospora pubera</name>
    <dbReference type="NCBI Taxonomy" id="906938"/>
    <lineage>
        <taxon>Eukaryota</taxon>
        <taxon>Viridiplantae</taxon>
        <taxon>Streptophyta</taxon>
        <taxon>Embryophyta</taxon>
        <taxon>Tracheophyta</taxon>
        <taxon>Spermatophyta</taxon>
        <taxon>Magnoliopsida</taxon>
        <taxon>Liliopsida</taxon>
        <taxon>Poales</taxon>
        <taxon>Cyperaceae</taxon>
        <taxon>Cyperoideae</taxon>
        <taxon>Rhynchosporeae</taxon>
        <taxon>Rhynchospora</taxon>
    </lineage>
</organism>
<keyword evidence="3" id="KW-1185">Reference proteome</keyword>
<protein>
    <submittedName>
        <fullName evidence="2">Protein NEGATIVE REGULATOR OF RESISTANCE</fullName>
    </submittedName>
</protein>